<reference evidence="1 2" key="1">
    <citation type="submission" date="2017-03" db="EMBL/GenBank/DDBJ databases">
        <title>Sulfur activation and transportation mechanism of thermophilic Archaea Acidianus manzaensis YN-25.</title>
        <authorList>
            <person name="Ma Y."/>
            <person name="Yang Y."/>
            <person name="Xia J."/>
        </authorList>
    </citation>
    <scope>NUCLEOTIDE SEQUENCE [LARGE SCALE GENOMIC DNA]</scope>
    <source>
        <strain evidence="1 2">YN-25</strain>
    </source>
</reference>
<accession>A0A1W6JY31</accession>
<dbReference type="Proteomes" id="UP000193404">
    <property type="component" value="Chromosome"/>
</dbReference>
<dbReference type="EMBL" id="CP020477">
    <property type="protein sequence ID" value="ARM75221.1"/>
    <property type="molecule type" value="Genomic_DNA"/>
</dbReference>
<gene>
    <name evidence="1" type="ORF">B6F84_03695</name>
</gene>
<protein>
    <submittedName>
        <fullName evidence="1">Uncharacterized protein</fullName>
    </submittedName>
</protein>
<evidence type="ECO:0000313" key="2">
    <source>
        <dbReference type="Proteomes" id="UP000193404"/>
    </source>
</evidence>
<evidence type="ECO:0000313" key="1">
    <source>
        <dbReference type="EMBL" id="ARM75221.1"/>
    </source>
</evidence>
<dbReference type="AlphaFoldDB" id="A0A1W6JY31"/>
<sequence length="320" mass="37728">MEFLDLYHQLRYQTAMAIKKSSFTVGEFTYIETTDPNKDFLIGEDEGKVFVLSVDKDCIKFNKIEKCRGFDYLYKDNFEFKEGINIGVLDMILKIIKTFNGENEAYDYVINEEIKQFEAKDYASLSGNMEFENLYIEFADNLKDKDIDEIKLLSKNYLEVRNILDRSFENNKTLEDIYRDIESKFIEISRKNDVELDFGDSKKLYDSEYLSEDEEHIEEEIHEPINVNSLLAKVRMKKVLDKKEDFINFLKNKKGEINLWNGEVKAYGILLDKLDNKNATILILDPQEIEINRNGLIKKIFVKPSILIIKKTQENFQILR</sequence>
<dbReference type="OrthoDB" id="34709at2157"/>
<dbReference type="KEGG" id="aman:B6F84_03695"/>
<name>A0A1W6JY31_9CREN</name>
<dbReference type="GeneID" id="41589994"/>
<keyword evidence="2" id="KW-1185">Reference proteome</keyword>
<dbReference type="RefSeq" id="WP_148690983.1">
    <property type="nucleotide sequence ID" value="NZ_CP020477.1"/>
</dbReference>
<organism evidence="1 2">
    <name type="scientific">Acidianus manzaensis</name>
    <dbReference type="NCBI Taxonomy" id="282676"/>
    <lineage>
        <taxon>Archaea</taxon>
        <taxon>Thermoproteota</taxon>
        <taxon>Thermoprotei</taxon>
        <taxon>Sulfolobales</taxon>
        <taxon>Sulfolobaceae</taxon>
        <taxon>Acidianus</taxon>
    </lineage>
</organism>
<proteinExistence type="predicted"/>